<proteinExistence type="predicted"/>
<sequence>MPKTFLPSKQVGLEHERIEDFGWVFVDNNDFSKDLRTLYMFHKFCHFRNHYSATSDSHLSPFFLSFFLFFFTCSVLRYRFCTYANWQILADLD</sequence>
<organism evidence="2 3">
    <name type="scientific">Morchella conica CCBAS932</name>
    <dbReference type="NCBI Taxonomy" id="1392247"/>
    <lineage>
        <taxon>Eukaryota</taxon>
        <taxon>Fungi</taxon>
        <taxon>Dikarya</taxon>
        <taxon>Ascomycota</taxon>
        <taxon>Pezizomycotina</taxon>
        <taxon>Pezizomycetes</taxon>
        <taxon>Pezizales</taxon>
        <taxon>Morchellaceae</taxon>
        <taxon>Morchella</taxon>
    </lineage>
</organism>
<dbReference type="AlphaFoldDB" id="A0A3N4KWF6"/>
<name>A0A3N4KWF6_9PEZI</name>
<reference evidence="2 3" key="1">
    <citation type="journal article" date="2018" name="Nat. Ecol. Evol.">
        <title>Pezizomycetes genomes reveal the molecular basis of ectomycorrhizal truffle lifestyle.</title>
        <authorList>
            <person name="Murat C."/>
            <person name="Payen T."/>
            <person name="Noel B."/>
            <person name="Kuo A."/>
            <person name="Morin E."/>
            <person name="Chen J."/>
            <person name="Kohler A."/>
            <person name="Krizsan K."/>
            <person name="Balestrini R."/>
            <person name="Da Silva C."/>
            <person name="Montanini B."/>
            <person name="Hainaut M."/>
            <person name="Levati E."/>
            <person name="Barry K.W."/>
            <person name="Belfiori B."/>
            <person name="Cichocki N."/>
            <person name="Clum A."/>
            <person name="Dockter R.B."/>
            <person name="Fauchery L."/>
            <person name="Guy J."/>
            <person name="Iotti M."/>
            <person name="Le Tacon F."/>
            <person name="Lindquist E.A."/>
            <person name="Lipzen A."/>
            <person name="Malagnac F."/>
            <person name="Mello A."/>
            <person name="Molinier V."/>
            <person name="Miyauchi S."/>
            <person name="Poulain J."/>
            <person name="Riccioni C."/>
            <person name="Rubini A."/>
            <person name="Sitrit Y."/>
            <person name="Splivallo R."/>
            <person name="Traeger S."/>
            <person name="Wang M."/>
            <person name="Zifcakova L."/>
            <person name="Wipf D."/>
            <person name="Zambonelli A."/>
            <person name="Paolocci F."/>
            <person name="Nowrousian M."/>
            <person name="Ottonello S."/>
            <person name="Baldrian P."/>
            <person name="Spatafora J.W."/>
            <person name="Henrissat B."/>
            <person name="Nagy L.G."/>
            <person name="Aury J.M."/>
            <person name="Wincker P."/>
            <person name="Grigoriev I.V."/>
            <person name="Bonfante P."/>
            <person name="Martin F.M."/>
        </authorList>
    </citation>
    <scope>NUCLEOTIDE SEQUENCE [LARGE SCALE GENOMIC DNA]</scope>
    <source>
        <strain evidence="2 3">CCBAS932</strain>
    </source>
</reference>
<keyword evidence="3" id="KW-1185">Reference proteome</keyword>
<keyword evidence="1" id="KW-0472">Membrane</keyword>
<dbReference type="EMBL" id="ML119116">
    <property type="protein sequence ID" value="RPB14884.1"/>
    <property type="molecule type" value="Genomic_DNA"/>
</dbReference>
<accession>A0A3N4KWF6</accession>
<feature type="transmembrane region" description="Helical" evidence="1">
    <location>
        <begin position="59"/>
        <end position="78"/>
    </location>
</feature>
<gene>
    <name evidence="2" type="ORF">P167DRAFT_47896</name>
</gene>
<keyword evidence="1" id="KW-1133">Transmembrane helix</keyword>
<dbReference type="Proteomes" id="UP000277580">
    <property type="component" value="Unassembled WGS sequence"/>
</dbReference>
<evidence type="ECO:0000256" key="1">
    <source>
        <dbReference type="SAM" id="Phobius"/>
    </source>
</evidence>
<evidence type="ECO:0000313" key="3">
    <source>
        <dbReference type="Proteomes" id="UP000277580"/>
    </source>
</evidence>
<evidence type="ECO:0000313" key="2">
    <source>
        <dbReference type="EMBL" id="RPB14884.1"/>
    </source>
</evidence>
<protein>
    <submittedName>
        <fullName evidence="2">Uncharacterized protein</fullName>
    </submittedName>
</protein>
<keyword evidence="1" id="KW-0812">Transmembrane</keyword>
<dbReference type="InParanoid" id="A0A3N4KWF6"/>